<comment type="caution">
    <text evidence="1">The sequence shown here is derived from an EMBL/GenBank/DDBJ whole genome shotgun (WGS) entry which is preliminary data.</text>
</comment>
<proteinExistence type="predicted"/>
<dbReference type="EMBL" id="JGYV01000010">
    <property type="protein sequence ID" value="KFI63044.1"/>
    <property type="molecule type" value="Genomic_DNA"/>
</dbReference>
<dbReference type="STRING" id="1688.BCUN_0877"/>
<dbReference type="Proteomes" id="UP000029067">
    <property type="component" value="Unassembled WGS sequence"/>
</dbReference>
<gene>
    <name evidence="1" type="ORF">BCUN_0877</name>
</gene>
<dbReference type="AlphaFoldDB" id="A0A087AW94"/>
<sequence>MMSFPLGSLIWDGTQDPMVRTLDAAWRLHHAIGQEAPVWVDDTDGVHTHALAESLRTGRAPYLFLPEVEEWEHGGMDDWQWLHTPGCERLLMAPIPHGDTPRQAADRLVRDTGEDPVRAAARMGVLMHCAHIARHHPRVWALAVLQTRTTQYVSDGRWDPVCEDVAHGFESMLAVPGWLYPGSGPHTVFALAQCTARPDRPGRWGAREAVVFGRRVVLPGECWDRLDVLGLRGLFEPVDEPEF</sequence>
<protein>
    <submittedName>
        <fullName evidence="1">Uncharacterized protein</fullName>
    </submittedName>
</protein>
<keyword evidence="2" id="KW-1185">Reference proteome</keyword>
<organism evidence="1 2">
    <name type="scientific">Bifidobacterium cuniculi</name>
    <dbReference type="NCBI Taxonomy" id="1688"/>
    <lineage>
        <taxon>Bacteria</taxon>
        <taxon>Bacillati</taxon>
        <taxon>Actinomycetota</taxon>
        <taxon>Actinomycetes</taxon>
        <taxon>Bifidobacteriales</taxon>
        <taxon>Bifidobacteriaceae</taxon>
        <taxon>Bifidobacterium</taxon>
    </lineage>
</organism>
<evidence type="ECO:0000313" key="1">
    <source>
        <dbReference type="EMBL" id="KFI63044.1"/>
    </source>
</evidence>
<reference evidence="1 2" key="1">
    <citation type="submission" date="2014-03" db="EMBL/GenBank/DDBJ databases">
        <title>Genomics of Bifidobacteria.</title>
        <authorList>
            <person name="Ventura M."/>
            <person name="Milani C."/>
            <person name="Lugli G.A."/>
        </authorList>
    </citation>
    <scope>NUCLEOTIDE SEQUENCE [LARGE SCALE GENOMIC DNA]</scope>
    <source>
        <strain evidence="1 2">LMG 10738</strain>
    </source>
</reference>
<accession>A0A087AW94</accession>
<name>A0A087AW94_9BIFI</name>
<evidence type="ECO:0000313" key="2">
    <source>
        <dbReference type="Proteomes" id="UP000029067"/>
    </source>
</evidence>